<dbReference type="EMBL" id="JAJGNP010000005">
    <property type="protein sequence ID" value="MCC4232665.1"/>
    <property type="molecule type" value="Genomic_DNA"/>
</dbReference>
<gene>
    <name evidence="2" type="ORF">LL253_08170</name>
</gene>
<keyword evidence="3" id="KW-1185">Reference proteome</keyword>
<evidence type="ECO:0000256" key="1">
    <source>
        <dbReference type="SAM" id="SignalP"/>
    </source>
</evidence>
<sequence>MKIMKFAAAWCAVAFSSFAASAATLPANTMIVVTPVQEVTSKKMKEGDAVAFQVVNDVVENGAVIIPRGTPVKGTVTWRTGKGIGGKSAKFEVTFNSVQLAGRDWGLRGSHRQEGRGNTMAALFGSMLISGRSAVMVPGQLVNAFTSEAIVTQ</sequence>
<feature type="chain" id="PRO_5046545191" evidence="1">
    <location>
        <begin position="23"/>
        <end position="153"/>
    </location>
</feature>
<organism evidence="2 3">
    <name type="scientific">Sphingobium soli</name>
    <dbReference type="NCBI Taxonomy" id="1591116"/>
    <lineage>
        <taxon>Bacteria</taxon>
        <taxon>Pseudomonadati</taxon>
        <taxon>Pseudomonadota</taxon>
        <taxon>Alphaproteobacteria</taxon>
        <taxon>Sphingomonadales</taxon>
        <taxon>Sphingomonadaceae</taxon>
        <taxon>Sphingobium</taxon>
    </lineage>
</organism>
<accession>A0ABS8H2B1</accession>
<feature type="signal peptide" evidence="1">
    <location>
        <begin position="1"/>
        <end position="22"/>
    </location>
</feature>
<evidence type="ECO:0000313" key="3">
    <source>
        <dbReference type="Proteomes" id="UP001198830"/>
    </source>
</evidence>
<dbReference type="Proteomes" id="UP001198830">
    <property type="component" value="Unassembled WGS sequence"/>
</dbReference>
<reference evidence="2 3" key="1">
    <citation type="submission" date="2021-10" db="EMBL/GenBank/DDBJ databases">
        <title>The diversity and Nitrogen Metabolism of Culturable Nitrate-Utilizing Bacteria Within the Oxygen Minimum Zone of the Changjiang (Yangtze River)Estuary.</title>
        <authorList>
            <person name="Zhang D."/>
            <person name="Zheng J."/>
            <person name="Liu S."/>
            <person name="He W."/>
        </authorList>
    </citation>
    <scope>NUCLEOTIDE SEQUENCE [LARGE SCALE GENOMIC DNA]</scope>
    <source>
        <strain evidence="2 3">FXH275-2</strain>
    </source>
</reference>
<keyword evidence="1" id="KW-0732">Signal</keyword>
<protein>
    <submittedName>
        <fullName evidence="2">Uncharacterized protein</fullName>
    </submittedName>
</protein>
<dbReference type="RefSeq" id="WP_228226865.1">
    <property type="nucleotide sequence ID" value="NZ_JAJGNP010000005.1"/>
</dbReference>
<comment type="caution">
    <text evidence="2">The sequence shown here is derived from an EMBL/GenBank/DDBJ whole genome shotgun (WGS) entry which is preliminary data.</text>
</comment>
<name>A0ABS8H2B1_9SPHN</name>
<evidence type="ECO:0000313" key="2">
    <source>
        <dbReference type="EMBL" id="MCC4232665.1"/>
    </source>
</evidence>
<proteinExistence type="predicted"/>